<name>A0A2U1E2T5_9FIRM</name>
<evidence type="ECO:0000256" key="3">
    <source>
        <dbReference type="ARBA" id="ARBA00022801"/>
    </source>
</evidence>
<keyword evidence="11" id="KW-1185">Reference proteome</keyword>
<evidence type="ECO:0000256" key="5">
    <source>
        <dbReference type="HAMAP-Rule" id="MF_00378"/>
    </source>
</evidence>
<proteinExistence type="inferred from homology"/>
<dbReference type="EC" id="3.1.11.6" evidence="5"/>
<dbReference type="PANTHER" id="PTHR30008:SF0">
    <property type="entry name" value="EXODEOXYRIBONUCLEASE 7 LARGE SUBUNIT"/>
    <property type="match status" value="1"/>
</dbReference>
<evidence type="ECO:0000259" key="8">
    <source>
        <dbReference type="Pfam" id="PF02601"/>
    </source>
</evidence>
<keyword evidence="1 5" id="KW-0963">Cytoplasm</keyword>
<dbReference type="NCBIfam" id="TIGR00237">
    <property type="entry name" value="xseA"/>
    <property type="match status" value="1"/>
</dbReference>
<dbReference type="GO" id="GO:0006308">
    <property type="term" value="P:DNA catabolic process"/>
    <property type="evidence" value="ECO:0007669"/>
    <property type="project" value="UniProtKB-UniRule"/>
</dbReference>
<evidence type="ECO:0000256" key="1">
    <source>
        <dbReference type="ARBA" id="ARBA00022490"/>
    </source>
</evidence>
<comment type="subcellular location">
    <subcellularLocation>
        <location evidence="5 6">Cytoplasm</location>
    </subcellularLocation>
</comment>
<dbReference type="InterPro" id="IPR020579">
    <property type="entry name" value="Exonuc_VII_lsu_C"/>
</dbReference>
<dbReference type="InterPro" id="IPR003753">
    <property type="entry name" value="Exonuc_VII_L"/>
</dbReference>
<feature type="domain" description="OB-fold nucleic acid binding" evidence="9">
    <location>
        <begin position="4"/>
        <end position="99"/>
    </location>
</feature>
<dbReference type="PANTHER" id="PTHR30008">
    <property type="entry name" value="EXODEOXYRIBONUCLEASE 7 LARGE SUBUNIT"/>
    <property type="match status" value="1"/>
</dbReference>
<dbReference type="HAMAP" id="MF_00378">
    <property type="entry name" value="Exonuc_7_L"/>
    <property type="match status" value="1"/>
</dbReference>
<dbReference type="GO" id="GO:0008855">
    <property type="term" value="F:exodeoxyribonuclease VII activity"/>
    <property type="evidence" value="ECO:0007669"/>
    <property type="project" value="UniProtKB-UniRule"/>
</dbReference>
<feature type="domain" description="Exonuclease VII large subunit C-terminal" evidence="8">
    <location>
        <begin position="127"/>
        <end position="432"/>
    </location>
</feature>
<evidence type="ECO:0000259" key="9">
    <source>
        <dbReference type="Pfam" id="PF13742"/>
    </source>
</evidence>
<dbReference type="Pfam" id="PF02601">
    <property type="entry name" value="Exonuc_VII_L"/>
    <property type="match status" value="1"/>
</dbReference>
<keyword evidence="4 5" id="KW-0269">Exonuclease</keyword>
<evidence type="ECO:0000256" key="4">
    <source>
        <dbReference type="ARBA" id="ARBA00022839"/>
    </source>
</evidence>
<evidence type="ECO:0000313" key="11">
    <source>
        <dbReference type="Proteomes" id="UP000245793"/>
    </source>
</evidence>
<keyword evidence="2 5" id="KW-0540">Nuclease</keyword>
<comment type="caution">
    <text evidence="10">The sequence shown here is derived from an EMBL/GenBank/DDBJ whole genome shotgun (WGS) entry which is preliminary data.</text>
</comment>
<keyword evidence="3 5" id="KW-0378">Hydrolase</keyword>
<dbReference type="GO" id="GO:0009318">
    <property type="term" value="C:exodeoxyribonuclease VII complex"/>
    <property type="evidence" value="ECO:0007669"/>
    <property type="project" value="UniProtKB-UniRule"/>
</dbReference>
<evidence type="ECO:0000256" key="2">
    <source>
        <dbReference type="ARBA" id="ARBA00022722"/>
    </source>
</evidence>
<evidence type="ECO:0000256" key="6">
    <source>
        <dbReference type="RuleBase" id="RU004355"/>
    </source>
</evidence>
<dbReference type="CDD" id="cd04489">
    <property type="entry name" value="ExoVII_LU_OBF"/>
    <property type="match status" value="1"/>
</dbReference>
<dbReference type="GO" id="GO:0005737">
    <property type="term" value="C:cytoplasm"/>
    <property type="evidence" value="ECO:0007669"/>
    <property type="project" value="UniProtKB-SubCell"/>
</dbReference>
<comment type="subunit">
    <text evidence="5">Heterooligomer composed of large and small subunits.</text>
</comment>
<accession>A0A2U1E2T5</accession>
<comment type="similarity">
    <text evidence="5 6">Belongs to the XseA family.</text>
</comment>
<comment type="function">
    <text evidence="5">Bidirectionally degrades single-stranded DNA into large acid-insoluble oligonucleotides, which are then degraded further into small acid-soluble oligonucleotides.</text>
</comment>
<dbReference type="Proteomes" id="UP000245793">
    <property type="component" value="Unassembled WGS sequence"/>
</dbReference>
<protein>
    <recommendedName>
        <fullName evidence="5">Exodeoxyribonuclease 7 large subunit</fullName>
        <ecNumber evidence="5">3.1.11.6</ecNumber>
    </recommendedName>
    <alternativeName>
        <fullName evidence="5">Exodeoxyribonuclease VII large subunit</fullName>
        <shortName evidence="5">Exonuclease VII large subunit</shortName>
    </alternativeName>
</protein>
<comment type="catalytic activity">
    <reaction evidence="5 6">
        <text>Exonucleolytic cleavage in either 5'- to 3'- or 3'- to 5'-direction to yield nucleoside 5'-phosphates.</text>
        <dbReference type="EC" id="3.1.11.6"/>
    </reaction>
</comment>
<dbReference type="GO" id="GO:0003676">
    <property type="term" value="F:nucleic acid binding"/>
    <property type="evidence" value="ECO:0007669"/>
    <property type="project" value="InterPro"/>
</dbReference>
<feature type="coiled-coil region" evidence="7">
    <location>
        <begin position="262"/>
        <end position="293"/>
    </location>
</feature>
<dbReference type="EMBL" id="QEKV01000006">
    <property type="protein sequence ID" value="PVY94205.1"/>
    <property type="molecule type" value="Genomic_DNA"/>
</dbReference>
<dbReference type="Pfam" id="PF13742">
    <property type="entry name" value="tRNA_anti_2"/>
    <property type="match status" value="1"/>
</dbReference>
<sequence length="441" mass="50493">MRSFSVSEINKYIKTIVFSDIFLQNVKVEGEVCAFKEPSKSGNLYFEIKDFDSRIKCLFFDMYEQFSEVPFKEGDLVTLVGKIDVYEKNGTYQLIVNSISIDGEGSLYKKFLALKEKLSDEGVFELTKRPIPTYPKKIGIITSDRGAAINDVLNTIKRRYPFVKLLLYSVQVQGFNAVRDIIEAFDYFDGTDVDIVLLTRGGGSYEELSVFNDETLARRIVKSKHPTVSAIGHAEDFFISDFCADKRCDTPTASAEELTPDIREVRRHNKELNDKLNAQMERALKNESRLSNLIEKNIVQLSPKNKFFKLQDLMHATNKRLDIIIKGVINNEKNKLSLYADSFKGEISNEIDEGINLLEGYEYRSESSIKFRIEKDKLRLDLLQKRLSSSDLNKLFARGFSVTYNDKDILLKDVKKINVGDIIYTRVGDRTIVSKITEVID</sequence>
<dbReference type="RefSeq" id="WP_116480267.1">
    <property type="nucleotide sequence ID" value="NZ_QEKV01000006.1"/>
</dbReference>
<evidence type="ECO:0000313" key="10">
    <source>
        <dbReference type="EMBL" id="PVY94205.1"/>
    </source>
</evidence>
<reference evidence="10 11" key="1">
    <citation type="submission" date="2018-04" db="EMBL/GenBank/DDBJ databases">
        <title>Genomic Encyclopedia of Type Strains, Phase IV (KMG-IV): sequencing the most valuable type-strain genomes for metagenomic binning, comparative biology and taxonomic classification.</title>
        <authorList>
            <person name="Goeker M."/>
        </authorList>
    </citation>
    <scope>NUCLEOTIDE SEQUENCE [LARGE SCALE GENOMIC DNA]</scope>
    <source>
        <strain evidence="10 11">DSM 20705</strain>
    </source>
</reference>
<evidence type="ECO:0000256" key="7">
    <source>
        <dbReference type="SAM" id="Coils"/>
    </source>
</evidence>
<keyword evidence="7" id="KW-0175">Coiled coil</keyword>
<dbReference type="AlphaFoldDB" id="A0A2U1E2T5"/>
<gene>
    <name evidence="5" type="primary">xseA</name>
    <name evidence="10" type="ORF">C7381_10678</name>
</gene>
<organism evidence="10 11">
    <name type="scientific">Ezakiella coagulans</name>
    <dbReference type="NCBI Taxonomy" id="46507"/>
    <lineage>
        <taxon>Bacteria</taxon>
        <taxon>Bacillati</taxon>
        <taxon>Bacillota</taxon>
        <taxon>Tissierellia</taxon>
        <taxon>Ezakiella</taxon>
    </lineage>
</organism>
<dbReference type="InterPro" id="IPR025824">
    <property type="entry name" value="OB-fold_nuc-bd_dom"/>
</dbReference>